<evidence type="ECO:0000313" key="2">
    <source>
        <dbReference type="EMBL" id="KAG0567977.1"/>
    </source>
</evidence>
<dbReference type="EMBL" id="CM026428">
    <property type="protein sequence ID" value="KAG0567977.1"/>
    <property type="molecule type" value="Genomic_DNA"/>
</dbReference>
<sequence>MVCSWEELAMVLPFLSLSLSLPLCGFLCVASSVWSNGLCHCHCTASPWPQSRFGDAATDVVVVTGLSLSSRSFHERHSLFVPSRFRSSRSVFCT</sequence>
<evidence type="ECO:0000313" key="3">
    <source>
        <dbReference type="Proteomes" id="UP000822688"/>
    </source>
</evidence>
<protein>
    <recommendedName>
        <fullName evidence="4">Secreted protein</fullName>
    </recommendedName>
</protein>
<name>A0A8T0HBC3_CERPU</name>
<reference evidence="2" key="1">
    <citation type="submission" date="2020-06" db="EMBL/GenBank/DDBJ databases">
        <title>WGS assembly of Ceratodon purpureus strain R40.</title>
        <authorList>
            <person name="Carey S.B."/>
            <person name="Jenkins J."/>
            <person name="Shu S."/>
            <person name="Lovell J.T."/>
            <person name="Sreedasyam A."/>
            <person name="Maumus F."/>
            <person name="Tiley G.P."/>
            <person name="Fernandez-Pozo N."/>
            <person name="Barry K."/>
            <person name="Chen C."/>
            <person name="Wang M."/>
            <person name="Lipzen A."/>
            <person name="Daum C."/>
            <person name="Saski C.A."/>
            <person name="Payton A.C."/>
            <person name="Mcbreen J.C."/>
            <person name="Conrad R.E."/>
            <person name="Kollar L.M."/>
            <person name="Olsson S."/>
            <person name="Huttunen S."/>
            <person name="Landis J.B."/>
            <person name="Wickett N.J."/>
            <person name="Johnson M.G."/>
            <person name="Rensing S.A."/>
            <person name="Grimwood J."/>
            <person name="Schmutz J."/>
            <person name="Mcdaniel S.F."/>
        </authorList>
    </citation>
    <scope>NUCLEOTIDE SEQUENCE</scope>
    <source>
        <strain evidence="2">R40</strain>
    </source>
</reference>
<evidence type="ECO:0000256" key="1">
    <source>
        <dbReference type="SAM" id="SignalP"/>
    </source>
</evidence>
<feature type="chain" id="PRO_5035822551" description="Secreted protein" evidence="1">
    <location>
        <begin position="21"/>
        <end position="94"/>
    </location>
</feature>
<proteinExistence type="predicted"/>
<organism evidence="2 3">
    <name type="scientific">Ceratodon purpureus</name>
    <name type="common">Fire moss</name>
    <name type="synonym">Dicranum purpureum</name>
    <dbReference type="NCBI Taxonomy" id="3225"/>
    <lineage>
        <taxon>Eukaryota</taxon>
        <taxon>Viridiplantae</taxon>
        <taxon>Streptophyta</taxon>
        <taxon>Embryophyta</taxon>
        <taxon>Bryophyta</taxon>
        <taxon>Bryophytina</taxon>
        <taxon>Bryopsida</taxon>
        <taxon>Dicranidae</taxon>
        <taxon>Pseudoditrichales</taxon>
        <taxon>Ditrichaceae</taxon>
        <taxon>Ceratodon</taxon>
    </lineage>
</organism>
<dbReference type="AlphaFoldDB" id="A0A8T0HBC3"/>
<accession>A0A8T0HBC3</accession>
<feature type="signal peptide" evidence="1">
    <location>
        <begin position="1"/>
        <end position="20"/>
    </location>
</feature>
<keyword evidence="3" id="KW-1185">Reference proteome</keyword>
<dbReference type="Proteomes" id="UP000822688">
    <property type="component" value="Chromosome 7"/>
</dbReference>
<gene>
    <name evidence="2" type="ORF">KC19_7G176600</name>
</gene>
<evidence type="ECO:0008006" key="4">
    <source>
        <dbReference type="Google" id="ProtNLM"/>
    </source>
</evidence>
<comment type="caution">
    <text evidence="2">The sequence shown here is derived from an EMBL/GenBank/DDBJ whole genome shotgun (WGS) entry which is preliminary data.</text>
</comment>
<keyword evidence="1" id="KW-0732">Signal</keyword>